<gene>
    <name evidence="5 6 8" type="primary">purK</name>
    <name evidence="8" type="ORF">DEA8626_03772</name>
</gene>
<dbReference type="NCBIfam" id="NF004675">
    <property type="entry name" value="PRK06019.1-1"/>
    <property type="match status" value="1"/>
</dbReference>
<dbReference type="SUPFAM" id="SSF52440">
    <property type="entry name" value="PreATP-grasp domain"/>
    <property type="match status" value="1"/>
</dbReference>
<dbReference type="InterPro" id="IPR005875">
    <property type="entry name" value="PurK"/>
</dbReference>
<dbReference type="Gene3D" id="3.30.470.20">
    <property type="entry name" value="ATP-grasp fold, B domain"/>
    <property type="match status" value="1"/>
</dbReference>
<dbReference type="PANTHER" id="PTHR11609:SF5">
    <property type="entry name" value="PHOSPHORIBOSYLAMINOIMIDAZOLE CARBOXYLASE"/>
    <property type="match status" value="1"/>
</dbReference>
<evidence type="ECO:0000256" key="5">
    <source>
        <dbReference type="HAMAP-Rule" id="MF_01928"/>
    </source>
</evidence>
<dbReference type="EMBL" id="OMOQ01000004">
    <property type="protein sequence ID" value="SPH24734.1"/>
    <property type="molecule type" value="Genomic_DNA"/>
</dbReference>
<feature type="domain" description="ATP-grasp" evidence="7">
    <location>
        <begin position="111"/>
        <end position="296"/>
    </location>
</feature>
<comment type="subunit">
    <text evidence="5 6">Homodimer.</text>
</comment>
<dbReference type="Gene3D" id="3.40.50.20">
    <property type="match status" value="1"/>
</dbReference>
<keyword evidence="9" id="KW-1185">Reference proteome</keyword>
<comment type="pathway">
    <text evidence="5 6">Purine metabolism; IMP biosynthesis via de novo pathway; 5-amino-1-(5-phospho-D-ribosyl)imidazole-4-carboxylate from 5-amino-1-(5-phospho-D-ribosyl)imidazole (N5-CAIR route): step 1/2.</text>
</comment>
<feature type="binding site" evidence="5">
    <location>
        <position position="213"/>
    </location>
    <ligand>
        <name>ATP</name>
        <dbReference type="ChEBI" id="CHEBI:30616"/>
    </ligand>
</feature>
<feature type="binding site" evidence="5">
    <location>
        <position position="147"/>
    </location>
    <ligand>
        <name>ATP</name>
        <dbReference type="ChEBI" id="CHEBI:30616"/>
    </ligand>
</feature>
<reference evidence="8 9" key="1">
    <citation type="submission" date="2018-03" db="EMBL/GenBank/DDBJ databases">
        <authorList>
            <person name="Keele B.F."/>
        </authorList>
    </citation>
    <scope>NUCLEOTIDE SEQUENCE [LARGE SCALE GENOMIC DNA]</scope>
    <source>
        <strain evidence="8 9">CECT 8626</strain>
    </source>
</reference>
<protein>
    <recommendedName>
        <fullName evidence="5 6">N5-carboxyaminoimidazole ribonucleotide synthase</fullName>
        <shortName evidence="5 6">N5-CAIR synthase</shortName>
        <ecNumber evidence="5 6">6.3.4.18</ecNumber>
    </recommendedName>
    <alternativeName>
        <fullName evidence="5 6">5-(carboxyamino)imidazole ribonucleotide synthetase</fullName>
    </alternativeName>
</protein>
<proteinExistence type="inferred from homology"/>
<dbReference type="AlphaFoldDB" id="A0A2R8BMR8"/>
<dbReference type="InterPro" id="IPR011761">
    <property type="entry name" value="ATP-grasp"/>
</dbReference>
<keyword evidence="3 5" id="KW-0658">Purine biosynthesis</keyword>
<dbReference type="InterPro" id="IPR013815">
    <property type="entry name" value="ATP_grasp_subdomain_1"/>
</dbReference>
<dbReference type="SUPFAM" id="SSF51246">
    <property type="entry name" value="Rudiment single hybrid motif"/>
    <property type="match status" value="1"/>
</dbReference>
<evidence type="ECO:0000256" key="3">
    <source>
        <dbReference type="ARBA" id="ARBA00022755"/>
    </source>
</evidence>
<accession>A0A2R8BMR8</accession>
<dbReference type="GO" id="GO:0005829">
    <property type="term" value="C:cytosol"/>
    <property type="evidence" value="ECO:0007669"/>
    <property type="project" value="TreeGrafter"/>
</dbReference>
<dbReference type="InterPro" id="IPR040686">
    <property type="entry name" value="PurK_C"/>
</dbReference>
<dbReference type="FunFam" id="3.40.50.20:FF:000016">
    <property type="entry name" value="N5-carboxyaminoimidazole ribonucleotide synthase"/>
    <property type="match status" value="1"/>
</dbReference>
<evidence type="ECO:0000256" key="6">
    <source>
        <dbReference type="RuleBase" id="RU361200"/>
    </source>
</evidence>
<organism evidence="8 9">
    <name type="scientific">Albidovulum aquaemixtae</name>
    <dbReference type="NCBI Taxonomy" id="1542388"/>
    <lineage>
        <taxon>Bacteria</taxon>
        <taxon>Pseudomonadati</taxon>
        <taxon>Pseudomonadota</taxon>
        <taxon>Alphaproteobacteria</taxon>
        <taxon>Rhodobacterales</taxon>
        <taxon>Paracoccaceae</taxon>
        <taxon>Albidovulum</taxon>
    </lineage>
</organism>
<dbReference type="InterPro" id="IPR016185">
    <property type="entry name" value="PreATP-grasp_dom_sf"/>
</dbReference>
<dbReference type="PROSITE" id="PS50975">
    <property type="entry name" value="ATP_GRASP"/>
    <property type="match status" value="1"/>
</dbReference>
<dbReference type="EC" id="6.3.4.18" evidence="5 6"/>
<evidence type="ECO:0000256" key="2">
    <source>
        <dbReference type="ARBA" id="ARBA00022741"/>
    </source>
</evidence>
<comment type="catalytic activity">
    <reaction evidence="5 6">
        <text>5-amino-1-(5-phospho-beta-D-ribosyl)imidazole + hydrogencarbonate + ATP = 5-carboxyamino-1-(5-phospho-D-ribosyl)imidazole + ADP + phosphate + 2 H(+)</text>
        <dbReference type="Rhea" id="RHEA:19317"/>
        <dbReference type="ChEBI" id="CHEBI:15378"/>
        <dbReference type="ChEBI" id="CHEBI:17544"/>
        <dbReference type="ChEBI" id="CHEBI:30616"/>
        <dbReference type="ChEBI" id="CHEBI:43474"/>
        <dbReference type="ChEBI" id="CHEBI:58730"/>
        <dbReference type="ChEBI" id="CHEBI:137981"/>
        <dbReference type="ChEBI" id="CHEBI:456216"/>
        <dbReference type="EC" id="6.3.4.18"/>
    </reaction>
</comment>
<dbReference type="Gene3D" id="3.30.1490.20">
    <property type="entry name" value="ATP-grasp fold, A domain"/>
    <property type="match status" value="1"/>
</dbReference>
<dbReference type="RefSeq" id="WP_108854743.1">
    <property type="nucleotide sequence ID" value="NZ_OMOQ01000004.1"/>
</dbReference>
<evidence type="ECO:0000256" key="1">
    <source>
        <dbReference type="ARBA" id="ARBA00022598"/>
    </source>
</evidence>
<dbReference type="GO" id="GO:0004638">
    <property type="term" value="F:phosphoribosylaminoimidazole carboxylase activity"/>
    <property type="evidence" value="ECO:0007669"/>
    <property type="project" value="InterPro"/>
</dbReference>
<feature type="binding site" evidence="5">
    <location>
        <begin position="152"/>
        <end position="158"/>
    </location>
    <ligand>
        <name>ATP</name>
        <dbReference type="ChEBI" id="CHEBI:30616"/>
    </ligand>
</feature>
<name>A0A2R8BMR8_9RHOB</name>
<dbReference type="GO" id="GO:0006189">
    <property type="term" value="P:'de novo' IMP biosynthetic process"/>
    <property type="evidence" value="ECO:0007669"/>
    <property type="project" value="UniProtKB-UniRule"/>
</dbReference>
<feature type="binding site" evidence="5">
    <location>
        <begin position="182"/>
        <end position="185"/>
    </location>
    <ligand>
        <name>ATP</name>
        <dbReference type="ChEBI" id="CHEBI:30616"/>
    </ligand>
</feature>
<dbReference type="InterPro" id="IPR003135">
    <property type="entry name" value="ATP-grasp_carboxylate-amine"/>
</dbReference>
<keyword evidence="4 5" id="KW-0067">ATP-binding</keyword>
<comment type="function">
    <text evidence="6">Catalyzes the ATP-dependent conversion of 5-aminoimidazole ribonucleotide (AIR) and HCO(3)- to N5-carboxyaminoimidazole ribonucleotide (N5-CAIR).</text>
</comment>
<dbReference type="GO" id="GO:0005524">
    <property type="term" value="F:ATP binding"/>
    <property type="evidence" value="ECO:0007669"/>
    <property type="project" value="UniProtKB-UniRule"/>
</dbReference>
<comment type="similarity">
    <text evidence="5 6">Belongs to the PurK/PurT family.</text>
</comment>
<sequence>MTDVLAPGSVIGILGGGQLGRMLSVAAARLGYRTHILEPGANPPAADVAHAVTIAPYEDSAALEAFARSVDIVTYEFENIPTSALDLLEAYLPIHPNRRALSVSQDRLIEKSFLRDSGLATAPYAAVDDAVDLAEAIAEIGTPAILKTRRLGYDGKGQARLNAPGDADIALAAMGDNPAILEGFVEFSHEVSVIAARGLSGEVAAFDPGENVHEGGILRTTIVPARLTEAQRTDAILLAGKILNALQYVGVMGVELFVTAKGLIVNEIAPRVHNSGHWTQNGCAVDQFEQHIRAIAGWPLGDGSRHSDVLMENLIGDDIGRIPYIAQEANAAIHLYGKAEARPGRKMGHVNRITGRA</sequence>
<dbReference type="Pfam" id="PF22660">
    <property type="entry name" value="RS_preATP-grasp-like"/>
    <property type="match status" value="1"/>
</dbReference>
<keyword evidence="1 5" id="KW-0436">Ligase</keyword>
<dbReference type="InterPro" id="IPR054350">
    <property type="entry name" value="PurT/PurK_preATP-grasp"/>
</dbReference>
<evidence type="ECO:0000313" key="8">
    <source>
        <dbReference type="EMBL" id="SPH24734.1"/>
    </source>
</evidence>
<dbReference type="OrthoDB" id="9804625at2"/>
<evidence type="ECO:0000259" key="7">
    <source>
        <dbReference type="PROSITE" id="PS50975"/>
    </source>
</evidence>
<feature type="binding site" evidence="5">
    <location>
        <position position="107"/>
    </location>
    <ligand>
        <name>ATP</name>
        <dbReference type="ChEBI" id="CHEBI:30616"/>
    </ligand>
</feature>
<dbReference type="GO" id="GO:0034028">
    <property type="term" value="F:5-(carboxyamino)imidazole ribonucleotide synthase activity"/>
    <property type="evidence" value="ECO:0007669"/>
    <property type="project" value="UniProtKB-UniRule"/>
</dbReference>
<evidence type="ECO:0000313" key="9">
    <source>
        <dbReference type="Proteomes" id="UP000244924"/>
    </source>
</evidence>
<dbReference type="Proteomes" id="UP000244924">
    <property type="component" value="Unassembled WGS sequence"/>
</dbReference>
<comment type="function">
    <text evidence="5">Catalyzes the ATP-dependent conversion of 5-aminoimidazole ribonucleotide (AIR) and HCO(3)(-) to N5-carboxyaminoimidazole ribonucleotide (N5-CAIR).</text>
</comment>
<feature type="binding site" evidence="5">
    <location>
        <begin position="266"/>
        <end position="267"/>
    </location>
    <ligand>
        <name>ATP</name>
        <dbReference type="ChEBI" id="CHEBI:30616"/>
    </ligand>
</feature>
<dbReference type="Pfam" id="PF17769">
    <property type="entry name" value="PurK_C"/>
    <property type="match status" value="1"/>
</dbReference>
<dbReference type="SUPFAM" id="SSF56059">
    <property type="entry name" value="Glutathione synthetase ATP-binding domain-like"/>
    <property type="match status" value="1"/>
</dbReference>
<dbReference type="NCBIfam" id="NF004676">
    <property type="entry name" value="PRK06019.1-2"/>
    <property type="match status" value="1"/>
</dbReference>
<dbReference type="Pfam" id="PF02222">
    <property type="entry name" value="ATP-grasp"/>
    <property type="match status" value="1"/>
</dbReference>
<dbReference type="UniPathway" id="UPA00074">
    <property type="reaction ID" value="UER00942"/>
</dbReference>
<dbReference type="InterPro" id="IPR011054">
    <property type="entry name" value="Rudment_hybrid_motif"/>
</dbReference>
<dbReference type="HAMAP" id="MF_01928">
    <property type="entry name" value="PurK"/>
    <property type="match status" value="1"/>
</dbReference>
<dbReference type="FunFam" id="3.30.1490.20:FF:000015">
    <property type="entry name" value="N5-carboxyaminoimidazole ribonucleotide synthase"/>
    <property type="match status" value="1"/>
</dbReference>
<keyword evidence="2 5" id="KW-0547">Nucleotide-binding</keyword>
<dbReference type="NCBIfam" id="NF004679">
    <property type="entry name" value="PRK06019.1-5"/>
    <property type="match status" value="1"/>
</dbReference>
<dbReference type="PANTHER" id="PTHR11609">
    <property type="entry name" value="PURINE BIOSYNTHESIS PROTEIN 6/7, PUR6/7"/>
    <property type="match status" value="1"/>
</dbReference>
<evidence type="ECO:0000256" key="4">
    <source>
        <dbReference type="ARBA" id="ARBA00022840"/>
    </source>
</evidence>
<dbReference type="NCBIfam" id="TIGR01161">
    <property type="entry name" value="purK"/>
    <property type="match status" value="1"/>
</dbReference>
<dbReference type="GO" id="GO:0046872">
    <property type="term" value="F:metal ion binding"/>
    <property type="evidence" value="ECO:0007669"/>
    <property type="project" value="InterPro"/>
</dbReference>
<feature type="binding site" evidence="5">
    <location>
        <position position="190"/>
    </location>
    <ligand>
        <name>ATP</name>
        <dbReference type="ChEBI" id="CHEBI:30616"/>
    </ligand>
</feature>